<dbReference type="EMBL" id="FMSV02000380">
    <property type="protein sequence ID" value="SEH05771.1"/>
    <property type="molecule type" value="Genomic_DNA"/>
</dbReference>
<dbReference type="OrthoDB" id="5796917at2"/>
<evidence type="ECO:0000313" key="1">
    <source>
        <dbReference type="EMBL" id="SEH05771.1"/>
    </source>
</evidence>
<name>A0A1H6F8P8_9GAMM</name>
<protein>
    <submittedName>
        <fullName evidence="1">Uncharacterized protein</fullName>
    </submittedName>
</protein>
<sequence length="189" mass="21413">MSLVLHAPADFLPTNEFQPQLQQTLQALNLLGEAAHYQGREIFYPGTAFDRLLTFLGCAPCIETQMPEVGQSNTNFYYLELFCDTTQLHFLGGEKVRDPHCQHCRSAVAANALLQQWSISQETGIYTCPNCQQAYRPWTLNWRKCAGFSRAALIVHGVFEGEARPSDALLDSLNTVSAQRWKYFYQLSQ</sequence>
<keyword evidence="2" id="KW-1185">Reference proteome</keyword>
<accession>A0A1H6F8P8</accession>
<gene>
    <name evidence="1" type="ORF">MBHS_01626</name>
</gene>
<reference evidence="1 2" key="1">
    <citation type="submission" date="2016-10" db="EMBL/GenBank/DDBJ databases">
        <authorList>
            <person name="de Groot N.N."/>
        </authorList>
    </citation>
    <scope>NUCLEOTIDE SEQUENCE [LARGE SCALE GENOMIC DNA]</scope>
    <source>
        <strain evidence="1">MBHS1</strain>
    </source>
</reference>
<proteinExistence type="predicted"/>
<dbReference type="Proteomes" id="UP000236724">
    <property type="component" value="Unassembled WGS sequence"/>
</dbReference>
<dbReference type="RefSeq" id="WP_103919654.1">
    <property type="nucleotide sequence ID" value="NZ_FMSV02000380.1"/>
</dbReference>
<organism evidence="1 2">
    <name type="scientific">Candidatus Venteria ishoeyi</name>
    <dbReference type="NCBI Taxonomy" id="1899563"/>
    <lineage>
        <taxon>Bacteria</taxon>
        <taxon>Pseudomonadati</taxon>
        <taxon>Pseudomonadota</taxon>
        <taxon>Gammaproteobacteria</taxon>
        <taxon>Thiotrichales</taxon>
        <taxon>Thiotrichaceae</taxon>
        <taxon>Venteria</taxon>
    </lineage>
</organism>
<dbReference type="AlphaFoldDB" id="A0A1H6F8P8"/>
<evidence type="ECO:0000313" key="2">
    <source>
        <dbReference type="Proteomes" id="UP000236724"/>
    </source>
</evidence>